<accession>A0A8X6V2Q4</accession>
<comment type="caution">
    <text evidence="1">The sequence shown here is derived from an EMBL/GenBank/DDBJ whole genome shotgun (WGS) entry which is preliminary data.</text>
</comment>
<organism evidence="1 2">
    <name type="scientific">Trichonephila clavipes</name>
    <name type="common">Golden silk orbweaver</name>
    <name type="synonym">Nephila clavipes</name>
    <dbReference type="NCBI Taxonomy" id="2585209"/>
    <lineage>
        <taxon>Eukaryota</taxon>
        <taxon>Metazoa</taxon>
        <taxon>Ecdysozoa</taxon>
        <taxon>Arthropoda</taxon>
        <taxon>Chelicerata</taxon>
        <taxon>Arachnida</taxon>
        <taxon>Araneae</taxon>
        <taxon>Araneomorphae</taxon>
        <taxon>Entelegynae</taxon>
        <taxon>Araneoidea</taxon>
        <taxon>Nephilidae</taxon>
        <taxon>Trichonephila</taxon>
    </lineage>
</organism>
<proteinExistence type="predicted"/>
<dbReference type="Proteomes" id="UP000887159">
    <property type="component" value="Unassembled WGS sequence"/>
</dbReference>
<dbReference type="AlphaFoldDB" id="A0A8X6V2Q4"/>
<gene>
    <name evidence="1" type="ORF">TNCV_3503181</name>
</gene>
<dbReference type="EMBL" id="BMAU01021233">
    <property type="protein sequence ID" value="GFY02437.1"/>
    <property type="molecule type" value="Genomic_DNA"/>
</dbReference>
<keyword evidence="2" id="KW-1185">Reference proteome</keyword>
<evidence type="ECO:0000313" key="1">
    <source>
        <dbReference type="EMBL" id="GFY02437.1"/>
    </source>
</evidence>
<protein>
    <submittedName>
        <fullName evidence="1">Uncharacterized protein</fullName>
    </submittedName>
</protein>
<evidence type="ECO:0000313" key="2">
    <source>
        <dbReference type="Proteomes" id="UP000887159"/>
    </source>
</evidence>
<name>A0A8X6V2Q4_TRICX</name>
<reference evidence="1" key="1">
    <citation type="submission" date="2020-08" db="EMBL/GenBank/DDBJ databases">
        <title>Multicomponent nature underlies the extraordinary mechanical properties of spider dragline silk.</title>
        <authorList>
            <person name="Kono N."/>
            <person name="Nakamura H."/>
            <person name="Mori M."/>
            <person name="Yoshida Y."/>
            <person name="Ohtoshi R."/>
            <person name="Malay A.D."/>
            <person name="Moran D.A.P."/>
            <person name="Tomita M."/>
            <person name="Numata K."/>
            <person name="Arakawa K."/>
        </authorList>
    </citation>
    <scope>NUCLEOTIDE SEQUENCE</scope>
</reference>
<sequence>MIEYRIANSERLRSTGLTYSRSHTRAFVNGPRNFETWSSEVNHTWARSPPPPFPNYHSNGRTFELRTDLSRIAPLHGGSSAARESSSCHAGYELITLTTRLFQRRRQINEIL</sequence>